<organism evidence="1 2">
    <name type="scientific">Pyropia yezoensis</name>
    <name type="common">Susabi-nori</name>
    <name type="synonym">Porphyra yezoensis</name>
    <dbReference type="NCBI Taxonomy" id="2788"/>
    <lineage>
        <taxon>Eukaryota</taxon>
        <taxon>Rhodophyta</taxon>
        <taxon>Bangiophyceae</taxon>
        <taxon>Bangiales</taxon>
        <taxon>Bangiaceae</taxon>
        <taxon>Pyropia</taxon>
    </lineage>
</organism>
<protein>
    <submittedName>
        <fullName evidence="1">Uncharacterized protein</fullName>
    </submittedName>
</protein>
<evidence type="ECO:0000313" key="2">
    <source>
        <dbReference type="Proteomes" id="UP000798662"/>
    </source>
</evidence>
<name>A0ACC3C828_PYRYE</name>
<sequence>MLCARATALLRELTTSRHLPPFDADALRSIAGEMRELLEIILSTIQAAAGDLASPRVAAGVLVHHRAVQRNKRCALAYLHARLDRIVALRWSAGGDVLEVGAGGVGDQLGPAEVTFARRHAELLGTYAEEVGLDLISEAVPPSEVYVEVRVKHDGGMILTEDGGACVLRKGSAHFLRVSDVEGLIRQGTLEQVV</sequence>
<comment type="caution">
    <text evidence="1">The sequence shown here is derived from an EMBL/GenBank/DDBJ whole genome shotgun (WGS) entry which is preliminary data.</text>
</comment>
<dbReference type="Proteomes" id="UP000798662">
    <property type="component" value="Chromosome 2"/>
</dbReference>
<accession>A0ACC3C828</accession>
<evidence type="ECO:0000313" key="1">
    <source>
        <dbReference type="EMBL" id="KAK1866279.1"/>
    </source>
</evidence>
<proteinExistence type="predicted"/>
<dbReference type="EMBL" id="CM020619">
    <property type="protein sequence ID" value="KAK1866279.1"/>
    <property type="molecule type" value="Genomic_DNA"/>
</dbReference>
<reference evidence="1" key="1">
    <citation type="submission" date="2019-11" db="EMBL/GenBank/DDBJ databases">
        <title>Nori genome reveals adaptations in red seaweeds to the harsh intertidal environment.</title>
        <authorList>
            <person name="Wang D."/>
            <person name="Mao Y."/>
        </authorList>
    </citation>
    <scope>NUCLEOTIDE SEQUENCE</scope>
    <source>
        <tissue evidence="1">Gametophyte</tissue>
    </source>
</reference>
<keyword evidence="2" id="KW-1185">Reference proteome</keyword>
<gene>
    <name evidence="1" type="ORF">I4F81_008799</name>
</gene>